<name>A8YVB7_LACH4</name>
<dbReference type="KEGG" id="lhe:lhv_1157"/>
<dbReference type="eggNOG" id="COG0732">
    <property type="taxonomic scope" value="Bacteria"/>
</dbReference>
<dbReference type="GO" id="GO:0003677">
    <property type="term" value="F:DNA binding"/>
    <property type="evidence" value="ECO:0007669"/>
    <property type="project" value="UniProtKB-KW"/>
</dbReference>
<accession>A8YVB7</accession>
<dbReference type="HOGENOM" id="CLU_021095_0_2_9"/>
<organism evidence="5 6">
    <name type="scientific">Lactobacillus helveticus (strain DPC 4571)</name>
    <dbReference type="NCBI Taxonomy" id="405566"/>
    <lineage>
        <taxon>Bacteria</taxon>
        <taxon>Bacillati</taxon>
        <taxon>Bacillota</taxon>
        <taxon>Bacilli</taxon>
        <taxon>Lactobacillales</taxon>
        <taxon>Lactobacillaceae</taxon>
        <taxon>Lactobacillus</taxon>
    </lineage>
</organism>
<dbReference type="InterPro" id="IPR052021">
    <property type="entry name" value="Type-I_RS_S_subunit"/>
</dbReference>
<dbReference type="EMBL" id="CP000517">
    <property type="protein sequence ID" value="ABX27204.1"/>
    <property type="molecule type" value="Genomic_DNA"/>
</dbReference>
<evidence type="ECO:0000256" key="1">
    <source>
        <dbReference type="ARBA" id="ARBA00010923"/>
    </source>
</evidence>
<dbReference type="Gene3D" id="1.10.287.1120">
    <property type="entry name" value="Bipartite methylase S protein"/>
    <property type="match status" value="1"/>
</dbReference>
<evidence type="ECO:0000313" key="5">
    <source>
        <dbReference type="EMBL" id="ABX27204.1"/>
    </source>
</evidence>
<reference evidence="5 6" key="1">
    <citation type="journal article" date="2008" name="J. Bacteriol.">
        <title>Genome sequence of Lactobacillus helveticus: an organism distinguished by selective gene loss and IS element expansion.</title>
        <authorList>
            <person name="Callanan M."/>
            <person name="Kaleta P."/>
            <person name="O'Callaghan J."/>
            <person name="O'Sullivan O."/>
            <person name="Jordan K."/>
            <person name="McAuliffe O."/>
            <person name="Sangrador-Vegas A."/>
            <person name="Slattery L."/>
            <person name="Fitzgerald G.F."/>
            <person name="Beresford T."/>
            <person name="Ross R.P."/>
        </authorList>
    </citation>
    <scope>NUCLEOTIDE SEQUENCE [LARGE SCALE GENOMIC DNA]</scope>
    <source>
        <strain evidence="5 6">DPC 4571</strain>
    </source>
</reference>
<dbReference type="PANTHER" id="PTHR30408:SF12">
    <property type="entry name" value="TYPE I RESTRICTION ENZYME MJAVIII SPECIFICITY SUBUNIT"/>
    <property type="match status" value="1"/>
</dbReference>
<dbReference type="InterPro" id="IPR000055">
    <property type="entry name" value="Restrct_endonuc_typeI_TRD"/>
</dbReference>
<evidence type="ECO:0000313" key="6">
    <source>
        <dbReference type="Proteomes" id="UP000000790"/>
    </source>
</evidence>
<protein>
    <submittedName>
        <fullName evidence="5">Type I restriction-modification system specificity subunit</fullName>
    </submittedName>
</protein>
<dbReference type="PANTHER" id="PTHR30408">
    <property type="entry name" value="TYPE-1 RESTRICTION ENZYME ECOKI SPECIFICITY PROTEIN"/>
    <property type="match status" value="1"/>
</dbReference>
<feature type="domain" description="Type I restriction modification DNA specificity" evidence="4">
    <location>
        <begin position="95"/>
        <end position="250"/>
    </location>
</feature>
<keyword evidence="2" id="KW-0680">Restriction system</keyword>
<dbReference type="Pfam" id="PF01420">
    <property type="entry name" value="Methylase_S"/>
    <property type="match status" value="2"/>
</dbReference>
<dbReference type="SUPFAM" id="SSF116734">
    <property type="entry name" value="DNA methylase specificity domain"/>
    <property type="match status" value="2"/>
</dbReference>
<evidence type="ECO:0000256" key="2">
    <source>
        <dbReference type="ARBA" id="ARBA00022747"/>
    </source>
</evidence>
<dbReference type="REBASE" id="16726">
    <property type="entry name" value="S2.LheDORF1154P"/>
</dbReference>
<proteinExistence type="inferred from homology"/>
<dbReference type="Gene3D" id="3.90.220.20">
    <property type="entry name" value="DNA methylase specificity domains"/>
    <property type="match status" value="2"/>
</dbReference>
<gene>
    <name evidence="5" type="ordered locus">lhv_1157</name>
</gene>
<comment type="similarity">
    <text evidence="1">Belongs to the type-I restriction system S methylase family.</text>
</comment>
<feature type="domain" description="Type I restriction modification DNA specificity" evidence="4">
    <location>
        <begin position="10"/>
        <end position="64"/>
    </location>
</feature>
<sequence>MMNAIKNFNIEPFLVGGGRAKLNADVMMKLNILLPTFVEQEKIGSLFSLLDKTIALHQRKLKLLKVMKKALSQYMFCQETEFVPILRFNSFSDKWKYERLKKLIIKEIKGKAKADMKGTKSTYIDTALLNGGSITKVDSPTDTFHNDIIILWDGSQAGKIYHGFTGALGSTLKSYKPKYSGGFLYQYLKSKEPIIFLRYRTPNIPHVVKDFTEIFKINVPSVKEQEKISKTLNYLDQSILVETKKIGSIKKIKKFLLQNMFI</sequence>
<evidence type="ECO:0000259" key="4">
    <source>
        <dbReference type="Pfam" id="PF01420"/>
    </source>
</evidence>
<dbReference type="GO" id="GO:0009307">
    <property type="term" value="P:DNA restriction-modification system"/>
    <property type="evidence" value="ECO:0007669"/>
    <property type="project" value="UniProtKB-KW"/>
</dbReference>
<keyword evidence="3" id="KW-0238">DNA-binding</keyword>
<evidence type="ECO:0000256" key="3">
    <source>
        <dbReference type="ARBA" id="ARBA00023125"/>
    </source>
</evidence>
<dbReference type="AlphaFoldDB" id="A8YVB7"/>
<dbReference type="InterPro" id="IPR044946">
    <property type="entry name" value="Restrct_endonuc_typeI_TRD_sf"/>
</dbReference>
<dbReference type="Proteomes" id="UP000000790">
    <property type="component" value="Chromosome"/>
</dbReference>